<dbReference type="SUPFAM" id="SSF49493">
    <property type="entry name" value="HSP40/DnaJ peptide-binding domain"/>
    <property type="match status" value="1"/>
</dbReference>
<dbReference type="PANTHER" id="PTHR43096:SF52">
    <property type="entry name" value="DNAJ HOMOLOG 1, MITOCHONDRIAL-RELATED"/>
    <property type="match status" value="1"/>
</dbReference>
<keyword evidence="9" id="KW-1185">Reference proteome</keyword>
<dbReference type="FunFam" id="2.60.260.20:FF:000005">
    <property type="entry name" value="Chaperone protein dnaJ 1, mitochondrial"/>
    <property type="match status" value="1"/>
</dbReference>
<evidence type="ECO:0000256" key="3">
    <source>
        <dbReference type="ARBA" id="ARBA00022771"/>
    </source>
</evidence>
<feature type="compositionally biased region" description="Basic and acidic residues" evidence="6">
    <location>
        <begin position="235"/>
        <end position="249"/>
    </location>
</feature>
<dbReference type="Pfam" id="PF01556">
    <property type="entry name" value="DnaJ_C"/>
    <property type="match status" value="1"/>
</dbReference>
<proteinExistence type="predicted"/>
<dbReference type="PANTHER" id="PTHR43096">
    <property type="entry name" value="DNAJ HOMOLOG 1, MITOCHONDRIAL-RELATED"/>
    <property type="match status" value="1"/>
</dbReference>
<dbReference type="GO" id="GO:0042026">
    <property type="term" value="P:protein refolding"/>
    <property type="evidence" value="ECO:0007669"/>
    <property type="project" value="TreeGrafter"/>
</dbReference>
<keyword evidence="5" id="KW-0143">Chaperone</keyword>
<keyword evidence="4" id="KW-0862">Zinc</keyword>
<accession>A0A4D9D9J1</accession>
<keyword evidence="1" id="KW-0479">Metal-binding</keyword>
<evidence type="ECO:0000256" key="4">
    <source>
        <dbReference type="ARBA" id="ARBA00022833"/>
    </source>
</evidence>
<protein>
    <recommendedName>
        <fullName evidence="7">Chaperone DnaJ C-terminal domain-containing protein</fullName>
    </recommendedName>
</protein>
<evidence type="ECO:0000256" key="6">
    <source>
        <dbReference type="SAM" id="MobiDB-lite"/>
    </source>
</evidence>
<feature type="region of interest" description="Disordered" evidence="6">
    <location>
        <begin position="235"/>
        <end position="259"/>
    </location>
</feature>
<evidence type="ECO:0000259" key="7">
    <source>
        <dbReference type="Pfam" id="PF01556"/>
    </source>
</evidence>
<evidence type="ECO:0000313" key="9">
    <source>
        <dbReference type="Proteomes" id="UP000355283"/>
    </source>
</evidence>
<keyword evidence="2" id="KW-0677">Repeat</keyword>
<feature type="domain" description="Chaperone DnaJ C-terminal" evidence="7">
    <location>
        <begin position="109"/>
        <end position="177"/>
    </location>
</feature>
<gene>
    <name evidence="8" type="ORF">NSK_000330</name>
</gene>
<dbReference type="GO" id="GO:0008270">
    <property type="term" value="F:zinc ion binding"/>
    <property type="evidence" value="ECO:0007669"/>
    <property type="project" value="UniProtKB-KW"/>
</dbReference>
<reference evidence="8 9" key="1">
    <citation type="submission" date="2019-01" db="EMBL/GenBank/DDBJ databases">
        <title>Nuclear Genome Assembly of the Microalgal Biofuel strain Nannochloropsis salina CCMP1776.</title>
        <authorList>
            <person name="Hovde B."/>
        </authorList>
    </citation>
    <scope>NUCLEOTIDE SEQUENCE [LARGE SCALE GENOMIC DNA]</scope>
    <source>
        <strain evidence="8 9">CCMP1776</strain>
    </source>
</reference>
<dbReference type="GO" id="GO:0051082">
    <property type="term" value="F:unfolded protein binding"/>
    <property type="evidence" value="ECO:0007669"/>
    <property type="project" value="InterPro"/>
</dbReference>
<evidence type="ECO:0000256" key="2">
    <source>
        <dbReference type="ARBA" id="ARBA00022737"/>
    </source>
</evidence>
<evidence type="ECO:0000256" key="5">
    <source>
        <dbReference type="ARBA" id="ARBA00023186"/>
    </source>
</evidence>
<sequence>MRAALVATKAVARGIECSGSRALCSNSQGVAGRLLVSGSGGNGGVRRSRWESTRHLCGSAPSPSVKKGKIVLNGSVTRFWGVQRGQQHSRGTLHFRAFHSSTRCALAAKKDFYEVLGISQALLGSKLDVLTLDGMVELTVPAGIQHDTMLVMRGRGVRELQGSRRGNQIVHVKIEIPKTLSSKQKELMQAFQEEEEKKKAGGRGGGGSSSSSSSFFTGGFQGRVKEAYARIKEYLGKEKEKEKEKEKKSKEKKKSSASA</sequence>
<dbReference type="AlphaFoldDB" id="A0A4D9D9J1"/>
<comment type="caution">
    <text evidence="8">The sequence shown here is derived from an EMBL/GenBank/DDBJ whole genome shotgun (WGS) entry which is preliminary data.</text>
</comment>
<feature type="compositionally biased region" description="Low complexity" evidence="6">
    <location>
        <begin position="209"/>
        <end position="218"/>
    </location>
</feature>
<dbReference type="InterPro" id="IPR002939">
    <property type="entry name" value="DnaJ_C"/>
</dbReference>
<evidence type="ECO:0000313" key="8">
    <source>
        <dbReference type="EMBL" id="TFJ87976.1"/>
    </source>
</evidence>
<dbReference type="GO" id="GO:0005737">
    <property type="term" value="C:cytoplasm"/>
    <property type="evidence" value="ECO:0007669"/>
    <property type="project" value="TreeGrafter"/>
</dbReference>
<feature type="region of interest" description="Disordered" evidence="6">
    <location>
        <begin position="187"/>
        <end position="218"/>
    </location>
</feature>
<dbReference type="EMBL" id="SDOX01000002">
    <property type="protein sequence ID" value="TFJ87976.1"/>
    <property type="molecule type" value="Genomic_DNA"/>
</dbReference>
<evidence type="ECO:0000256" key="1">
    <source>
        <dbReference type="ARBA" id="ARBA00022723"/>
    </source>
</evidence>
<feature type="compositionally biased region" description="Basic residues" evidence="6">
    <location>
        <begin position="250"/>
        <end position="259"/>
    </location>
</feature>
<organism evidence="8 9">
    <name type="scientific">Nannochloropsis salina CCMP1776</name>
    <dbReference type="NCBI Taxonomy" id="1027361"/>
    <lineage>
        <taxon>Eukaryota</taxon>
        <taxon>Sar</taxon>
        <taxon>Stramenopiles</taxon>
        <taxon>Ochrophyta</taxon>
        <taxon>Eustigmatophyceae</taxon>
        <taxon>Eustigmatales</taxon>
        <taxon>Monodopsidaceae</taxon>
        <taxon>Microchloropsis</taxon>
        <taxon>Microchloropsis salina</taxon>
    </lineage>
</organism>
<name>A0A4D9D9J1_9STRA</name>
<dbReference type="Gene3D" id="2.60.260.20">
    <property type="entry name" value="Urease metallochaperone UreE, N-terminal domain"/>
    <property type="match status" value="1"/>
</dbReference>
<dbReference type="InterPro" id="IPR008971">
    <property type="entry name" value="HSP40/DnaJ_pept-bd"/>
</dbReference>
<dbReference type="Proteomes" id="UP000355283">
    <property type="component" value="Unassembled WGS sequence"/>
</dbReference>
<keyword evidence="3" id="KW-0863">Zinc-finger</keyword>
<dbReference type="OrthoDB" id="10256793at2759"/>